<protein>
    <submittedName>
        <fullName evidence="1">Uncharacterized protein</fullName>
    </submittedName>
</protein>
<dbReference type="AlphaFoldDB" id="A0A9W8VAW8"/>
<sequence length="308" mass="35204">MGDAQVFERAAIHRVATPVVTGTIRSGRLFFAQTAFLEDWALTDCQYHVKNLCDPKIIDKKQFLVSFGKKLTWKMAKMIGMNGLFVVFVFDSHRTSHTIESYAEVRGYLRRQHSDIAVRYMGAHHDSPSLKFVASRMLASLFYIELDFAPHFYTSPERVRARLLCRLPPSAALTSIMRDLYLRGAQVIFRGTELVPHVESLVTQSSLARCHWGRPFVKHLDMEVWSLDSELHVAIDDGLIGEQSISHCPYALRELIRDQGLDCVFGRSDHRGIDMARDVGATITEEIEELSEELGRFLSWGETWDSYF</sequence>
<name>A0A9W8VAW8_9HYPO</name>
<gene>
    <name evidence="1" type="ORF">NW762_012849</name>
</gene>
<evidence type="ECO:0000313" key="2">
    <source>
        <dbReference type="Proteomes" id="UP001152049"/>
    </source>
</evidence>
<accession>A0A9W8VAW8</accession>
<dbReference type="OrthoDB" id="4766886at2759"/>
<organism evidence="1 2">
    <name type="scientific">Fusarium torreyae</name>
    <dbReference type="NCBI Taxonomy" id="1237075"/>
    <lineage>
        <taxon>Eukaryota</taxon>
        <taxon>Fungi</taxon>
        <taxon>Dikarya</taxon>
        <taxon>Ascomycota</taxon>
        <taxon>Pezizomycotina</taxon>
        <taxon>Sordariomycetes</taxon>
        <taxon>Hypocreomycetidae</taxon>
        <taxon>Hypocreales</taxon>
        <taxon>Nectriaceae</taxon>
        <taxon>Fusarium</taxon>
    </lineage>
</organism>
<comment type="caution">
    <text evidence="1">The sequence shown here is derived from an EMBL/GenBank/DDBJ whole genome shotgun (WGS) entry which is preliminary data.</text>
</comment>
<evidence type="ECO:0000313" key="1">
    <source>
        <dbReference type="EMBL" id="KAJ4248079.1"/>
    </source>
</evidence>
<reference evidence="1" key="1">
    <citation type="submission" date="2022-09" db="EMBL/GenBank/DDBJ databases">
        <title>Fusarium specimens isolated from Avocado Roots.</title>
        <authorList>
            <person name="Stajich J."/>
            <person name="Roper C."/>
            <person name="Heimlech-Rivalta G."/>
        </authorList>
    </citation>
    <scope>NUCLEOTIDE SEQUENCE</scope>
    <source>
        <strain evidence="1">CF00136</strain>
    </source>
</reference>
<dbReference type="Proteomes" id="UP001152049">
    <property type="component" value="Unassembled WGS sequence"/>
</dbReference>
<proteinExistence type="predicted"/>
<keyword evidence="2" id="KW-1185">Reference proteome</keyword>
<dbReference type="EMBL" id="JAOQAZ010000037">
    <property type="protein sequence ID" value="KAJ4248079.1"/>
    <property type="molecule type" value="Genomic_DNA"/>
</dbReference>